<dbReference type="AlphaFoldDB" id="A0A0A1T5H3"/>
<evidence type="ECO:0000313" key="3">
    <source>
        <dbReference type="Proteomes" id="UP000039046"/>
    </source>
</evidence>
<reference evidence="2 3" key="1">
    <citation type="journal article" date="2015" name="Genome Announc.">
        <title>Draft Genome Sequence and Gene Annotation of the Entomopathogenic Fungus Verticillium hemipterigenum.</title>
        <authorList>
            <person name="Horn F."/>
            <person name="Habel A."/>
            <person name="Scharf D.H."/>
            <person name="Dworschak J."/>
            <person name="Brakhage A.A."/>
            <person name="Guthke R."/>
            <person name="Hertweck C."/>
            <person name="Linde J."/>
        </authorList>
    </citation>
    <scope>NUCLEOTIDE SEQUENCE [LARGE SCALE GENOMIC DNA]</scope>
</reference>
<dbReference type="HOGENOM" id="CLU_053002_1_1_1"/>
<dbReference type="OrthoDB" id="412018at2759"/>
<dbReference type="STRING" id="1531966.A0A0A1T5H3"/>
<dbReference type="EMBL" id="CDHN01000001">
    <property type="protein sequence ID" value="CEJ80579.1"/>
    <property type="molecule type" value="Genomic_DNA"/>
</dbReference>
<dbReference type="Pfam" id="PF01177">
    <property type="entry name" value="Asp_Glu_race"/>
    <property type="match status" value="1"/>
</dbReference>
<dbReference type="InterPro" id="IPR015942">
    <property type="entry name" value="Asp/Glu/hydantoin_racemase"/>
</dbReference>
<dbReference type="Proteomes" id="UP000039046">
    <property type="component" value="Unassembled WGS sequence"/>
</dbReference>
<dbReference type="InterPro" id="IPR052186">
    <property type="entry name" value="Hydantoin_racemase-like"/>
</dbReference>
<protein>
    <recommendedName>
        <fullName evidence="4">DCG1 protein</fullName>
    </recommendedName>
</protein>
<gene>
    <name evidence="2" type="ORF">VHEMI00755</name>
</gene>
<comment type="similarity">
    <text evidence="1">Belongs to the HyuE racemase family.</text>
</comment>
<accession>A0A0A1T5H3</accession>
<sequence>MRILLLNPNCSSQMTDGMLAAAKSLPISESIDIQPYTATEMAPASINDDDGIQSSTACVLYDLSVSTKGFLETFDAVLVACYSVHSLVPQLQKQYDLSVLGIFEASVLTALSITKESEQWGIVTTGHFWEQHLSDGVKAFLGQGSAEQNNRFAGVFSSGLTAGDFHTVSPEQVKEKLRDATLRLLKSGKVSCVVMGCGGMAGLEDIIRGAAEELNGPEAAKALYIIDGVQAGILQLHQIIQSKRAFV</sequence>
<dbReference type="InterPro" id="IPR053714">
    <property type="entry name" value="Iso_Racemase_Enz_sf"/>
</dbReference>
<dbReference type="PANTHER" id="PTHR28047">
    <property type="entry name" value="PROTEIN DCG1"/>
    <property type="match status" value="1"/>
</dbReference>
<dbReference type="GO" id="GO:0047661">
    <property type="term" value="F:amino-acid racemase activity"/>
    <property type="evidence" value="ECO:0007669"/>
    <property type="project" value="InterPro"/>
</dbReference>
<evidence type="ECO:0000313" key="2">
    <source>
        <dbReference type="EMBL" id="CEJ80579.1"/>
    </source>
</evidence>
<evidence type="ECO:0000256" key="1">
    <source>
        <dbReference type="ARBA" id="ARBA00038414"/>
    </source>
</evidence>
<dbReference type="PANTHER" id="PTHR28047:SF5">
    <property type="entry name" value="PROTEIN DCG1"/>
    <property type="match status" value="1"/>
</dbReference>
<name>A0A0A1T5H3_9HYPO</name>
<keyword evidence="3" id="KW-1185">Reference proteome</keyword>
<proteinExistence type="inferred from homology"/>
<evidence type="ECO:0008006" key="4">
    <source>
        <dbReference type="Google" id="ProtNLM"/>
    </source>
</evidence>
<dbReference type="Gene3D" id="3.40.50.12500">
    <property type="match status" value="1"/>
</dbReference>
<organism evidence="2 3">
    <name type="scientific">[Torrubiella] hemipterigena</name>
    <dbReference type="NCBI Taxonomy" id="1531966"/>
    <lineage>
        <taxon>Eukaryota</taxon>
        <taxon>Fungi</taxon>
        <taxon>Dikarya</taxon>
        <taxon>Ascomycota</taxon>
        <taxon>Pezizomycotina</taxon>
        <taxon>Sordariomycetes</taxon>
        <taxon>Hypocreomycetidae</taxon>
        <taxon>Hypocreales</taxon>
        <taxon>Clavicipitaceae</taxon>
        <taxon>Clavicipitaceae incertae sedis</taxon>
        <taxon>'Torrubiella' clade</taxon>
    </lineage>
</organism>